<dbReference type="OrthoDB" id="5421738at2759"/>
<dbReference type="STRING" id="1849047.A0A3D8RNJ0"/>
<evidence type="ECO:0000313" key="2">
    <source>
        <dbReference type="Proteomes" id="UP000256645"/>
    </source>
</evidence>
<reference evidence="1 2" key="1">
    <citation type="journal article" date="2018" name="IMA Fungus">
        <title>IMA Genome-F 9: Draft genome sequence of Annulohypoxylon stygium, Aspergillus mulundensis, Berkeleyomyces basicola (syn. Thielaviopsis basicola), Ceratocystis smalleyi, two Cercospora beticola strains, Coleophoma cylindrospora, Fusarium fracticaudum, Phialophora cf. hyalina, and Morchella septimelata.</title>
        <authorList>
            <person name="Wingfield B.D."/>
            <person name="Bills G.F."/>
            <person name="Dong Y."/>
            <person name="Huang W."/>
            <person name="Nel W.J."/>
            <person name="Swalarsk-Parry B.S."/>
            <person name="Vaghefi N."/>
            <person name="Wilken P.M."/>
            <person name="An Z."/>
            <person name="de Beer Z.W."/>
            <person name="De Vos L."/>
            <person name="Chen L."/>
            <person name="Duong T.A."/>
            <person name="Gao Y."/>
            <person name="Hammerbacher A."/>
            <person name="Kikkert J.R."/>
            <person name="Li Y."/>
            <person name="Li H."/>
            <person name="Li K."/>
            <person name="Li Q."/>
            <person name="Liu X."/>
            <person name="Ma X."/>
            <person name="Naidoo K."/>
            <person name="Pethybridge S.J."/>
            <person name="Sun J."/>
            <person name="Steenkamp E.T."/>
            <person name="van der Nest M.A."/>
            <person name="van Wyk S."/>
            <person name="Wingfield M.J."/>
            <person name="Xiong C."/>
            <person name="Yue Q."/>
            <person name="Zhang X."/>
        </authorList>
    </citation>
    <scope>NUCLEOTIDE SEQUENCE [LARGE SCALE GENOMIC DNA]</scope>
    <source>
        <strain evidence="1 2">BP6252</strain>
    </source>
</reference>
<dbReference type="EMBL" id="PDLM01000006">
    <property type="protein sequence ID" value="RDW75371.1"/>
    <property type="molecule type" value="Genomic_DNA"/>
</dbReference>
<evidence type="ECO:0000313" key="1">
    <source>
        <dbReference type="EMBL" id="RDW75371.1"/>
    </source>
</evidence>
<protein>
    <submittedName>
        <fullName evidence="1">Uncharacterized protein</fullName>
    </submittedName>
</protein>
<sequence length="536" mass="59772">MTRAQFLVADLKHHEDRSHSIRFKNIIFDPTESKTQNHEIHGFQVIGEGIIPPTNTVEHQKAYNKGKKSITKFTHLLNGVAGKLSSEHGYSPFVSVSQTALVGGPPLEGHARDIEGITSFYDTAFHFPTTHTTYVSEHDFSRSTQYLHVSAPTLKETDTLFPSCGATATYDTVEILSGVCLFSAKTLKSCFLGDGKFDIEQLLYAKPTLYEMEYIARASSTIADIAAFLILKSGSSYHGHQRGINLAITLDIPSFHYYYTAAQMLSQDRCTTDEALQWLEAIEIRHDKVAAAFQEAINRRLTARGIVAGRDYQVRTTPKDTLLSSYIFAALQQGQQPCFAYTLKKIWNQHEDEAWADFCRLVPEKEKPQDFRALGYLFHVYQVVRPALLSKRAAHMIFDPATAMGAAAVPLPRKLMISVDDRVERRIYTRAQDLLKKLRRCSADFPAVPTLVELYMCRRIFVDGNIAGGDLYQADPGADHPHLLVPKRRDAQDYPAASYGGATIAPVDIVRFLHGVNAPLTIDCDSEILGLGDLIG</sequence>
<accession>A0A3D8RNJ0</accession>
<organism evidence="1 2">
    <name type="scientific">Coleophoma cylindrospora</name>
    <dbReference type="NCBI Taxonomy" id="1849047"/>
    <lineage>
        <taxon>Eukaryota</taxon>
        <taxon>Fungi</taxon>
        <taxon>Dikarya</taxon>
        <taxon>Ascomycota</taxon>
        <taxon>Pezizomycotina</taxon>
        <taxon>Leotiomycetes</taxon>
        <taxon>Helotiales</taxon>
        <taxon>Dermateaceae</taxon>
        <taxon>Coleophoma</taxon>
    </lineage>
</organism>
<gene>
    <name evidence="1" type="ORF">BP6252_06513</name>
</gene>
<keyword evidence="2" id="KW-1185">Reference proteome</keyword>
<name>A0A3D8RNJ0_9HELO</name>
<dbReference type="Proteomes" id="UP000256645">
    <property type="component" value="Unassembled WGS sequence"/>
</dbReference>
<proteinExistence type="predicted"/>
<comment type="caution">
    <text evidence="1">The sequence shown here is derived from an EMBL/GenBank/DDBJ whole genome shotgun (WGS) entry which is preliminary data.</text>
</comment>
<dbReference type="AlphaFoldDB" id="A0A3D8RNJ0"/>